<evidence type="ECO:0000313" key="2">
    <source>
        <dbReference type="EMBL" id="SUT92615.1"/>
    </source>
</evidence>
<dbReference type="PANTHER" id="PTHR33360:SF2">
    <property type="entry name" value="TRANSPOSASE FOR INSERTION SEQUENCE ELEMENT IS200"/>
    <property type="match status" value="1"/>
</dbReference>
<dbReference type="NCBIfam" id="NF033573">
    <property type="entry name" value="transpos_IS200"/>
    <property type="match status" value="1"/>
</dbReference>
<dbReference type="Proteomes" id="UP000254649">
    <property type="component" value="Unassembled WGS sequence"/>
</dbReference>
<gene>
    <name evidence="2" type="ORF">NCTC10801_01738</name>
</gene>
<dbReference type="SMART" id="SM01321">
    <property type="entry name" value="Y1_Tnp"/>
    <property type="match status" value="1"/>
</dbReference>
<dbReference type="GO" id="GO:0003677">
    <property type="term" value="F:DNA binding"/>
    <property type="evidence" value="ECO:0007669"/>
    <property type="project" value="InterPro"/>
</dbReference>
<dbReference type="GO" id="GO:0004803">
    <property type="term" value="F:transposase activity"/>
    <property type="evidence" value="ECO:0007669"/>
    <property type="project" value="InterPro"/>
</dbReference>
<keyword evidence="3" id="KW-1185">Reference proteome</keyword>
<dbReference type="Pfam" id="PF01797">
    <property type="entry name" value="Y1_Tnp"/>
    <property type="match status" value="1"/>
</dbReference>
<sequence>MFSTFYTWSMQKETEIRHGRHCVFNMHVHLVFITKYRRDVFTKAILDELKLIFESVCNDFKAKLVEFDGEDDHVHLLVEYPPKVAVSTLVNSLKGVSSRMIRKKNYPNIRKKLWGNQLWSPSYFAGSCGGAPISIIRQYIEQQQTPD</sequence>
<dbReference type="PANTHER" id="PTHR33360">
    <property type="entry name" value="TRANSPOSASE FOR INSERTION SEQUENCE ELEMENT IS200"/>
    <property type="match status" value="1"/>
</dbReference>
<dbReference type="Gene3D" id="3.30.70.1290">
    <property type="entry name" value="Transposase IS200-like"/>
    <property type="match status" value="1"/>
</dbReference>
<dbReference type="AlphaFoldDB" id="A0A380TWJ8"/>
<name>A0A380TWJ8_9PAST</name>
<accession>A0A380TWJ8</accession>
<dbReference type="EMBL" id="UFRQ01000003">
    <property type="protein sequence ID" value="SUT92615.1"/>
    <property type="molecule type" value="Genomic_DNA"/>
</dbReference>
<evidence type="ECO:0000259" key="1">
    <source>
        <dbReference type="SMART" id="SM01321"/>
    </source>
</evidence>
<organism evidence="2 3">
    <name type="scientific">[Actinobacillus] rossii</name>
    <dbReference type="NCBI Taxonomy" id="123820"/>
    <lineage>
        <taxon>Bacteria</taxon>
        <taxon>Pseudomonadati</taxon>
        <taxon>Pseudomonadota</taxon>
        <taxon>Gammaproteobacteria</taxon>
        <taxon>Pasteurellales</taxon>
        <taxon>Pasteurellaceae</taxon>
    </lineage>
</organism>
<dbReference type="InterPro" id="IPR002686">
    <property type="entry name" value="Transposase_17"/>
</dbReference>
<dbReference type="SUPFAM" id="SSF143422">
    <property type="entry name" value="Transposase IS200-like"/>
    <property type="match status" value="1"/>
</dbReference>
<protein>
    <submittedName>
        <fullName evidence="2">IS200 transposase</fullName>
    </submittedName>
</protein>
<proteinExistence type="predicted"/>
<reference evidence="2 3" key="1">
    <citation type="submission" date="2018-06" db="EMBL/GenBank/DDBJ databases">
        <authorList>
            <consortium name="Pathogen Informatics"/>
            <person name="Doyle S."/>
        </authorList>
    </citation>
    <scope>NUCLEOTIDE SEQUENCE [LARGE SCALE GENOMIC DNA]</scope>
    <source>
        <strain evidence="2 3">NCTC10801</strain>
    </source>
</reference>
<evidence type="ECO:0000313" key="3">
    <source>
        <dbReference type="Proteomes" id="UP000254649"/>
    </source>
</evidence>
<dbReference type="InterPro" id="IPR036515">
    <property type="entry name" value="Transposase_17_sf"/>
</dbReference>
<dbReference type="GO" id="GO:0006313">
    <property type="term" value="P:DNA transposition"/>
    <property type="evidence" value="ECO:0007669"/>
    <property type="project" value="InterPro"/>
</dbReference>
<feature type="domain" description="Transposase IS200-like" evidence="1">
    <location>
        <begin position="23"/>
        <end position="143"/>
    </location>
</feature>